<protein>
    <submittedName>
        <fullName evidence="8">TonB-dependent receptor</fullName>
    </submittedName>
</protein>
<gene>
    <name evidence="8" type="ORF">L0668_15925</name>
</gene>
<keyword evidence="3" id="KW-0998">Cell outer membrane</keyword>
<keyword evidence="8" id="KW-0675">Receptor</keyword>
<dbReference type="Pfam" id="PF07715">
    <property type="entry name" value="Plug"/>
    <property type="match status" value="1"/>
</dbReference>
<reference evidence="8 9" key="1">
    <citation type="submission" date="2022-01" db="EMBL/GenBank/DDBJ databases">
        <title>Paraglaciecola sp. G1-23.</title>
        <authorList>
            <person name="Jin M.S."/>
            <person name="Han D.M."/>
            <person name="Kim H.M."/>
            <person name="Jeon C.O."/>
        </authorList>
    </citation>
    <scope>NUCLEOTIDE SEQUENCE [LARGE SCALE GENOMIC DNA]</scope>
    <source>
        <strain evidence="8 9">G1-23</strain>
    </source>
</reference>
<comment type="caution">
    <text evidence="8">The sequence shown here is derived from an EMBL/GenBank/DDBJ whole genome shotgun (WGS) entry which is preliminary data.</text>
</comment>
<evidence type="ECO:0000256" key="3">
    <source>
        <dbReference type="ARBA" id="ARBA00023237"/>
    </source>
</evidence>
<feature type="domain" description="TonB-dependent receptor plug" evidence="7">
    <location>
        <begin position="62"/>
        <end position="162"/>
    </location>
</feature>
<dbReference type="RefSeq" id="WP_235313713.1">
    <property type="nucleotide sequence ID" value="NZ_JAKGAS010000009.1"/>
</dbReference>
<keyword evidence="4" id="KW-0798">TonB box</keyword>
<dbReference type="PANTHER" id="PTHR40980">
    <property type="entry name" value="PLUG DOMAIN-CONTAINING PROTEIN"/>
    <property type="match status" value="1"/>
</dbReference>
<dbReference type="Proteomes" id="UP001521137">
    <property type="component" value="Unassembled WGS sequence"/>
</dbReference>
<keyword evidence="5" id="KW-0732">Signal</keyword>
<feature type="domain" description="TonB-dependent receptor-like beta-barrel" evidence="6">
    <location>
        <begin position="400"/>
        <end position="982"/>
    </location>
</feature>
<dbReference type="Pfam" id="PF00593">
    <property type="entry name" value="TonB_dep_Rec_b-barrel"/>
    <property type="match status" value="1"/>
</dbReference>
<dbReference type="InterPro" id="IPR037066">
    <property type="entry name" value="Plug_dom_sf"/>
</dbReference>
<evidence type="ECO:0000259" key="7">
    <source>
        <dbReference type="Pfam" id="PF07715"/>
    </source>
</evidence>
<comment type="similarity">
    <text evidence="4">Belongs to the TonB-dependent receptor family.</text>
</comment>
<dbReference type="SUPFAM" id="SSF56935">
    <property type="entry name" value="Porins"/>
    <property type="match status" value="1"/>
</dbReference>
<accession>A0ABS9D9I4</accession>
<evidence type="ECO:0000256" key="5">
    <source>
        <dbReference type="SAM" id="SignalP"/>
    </source>
</evidence>
<evidence type="ECO:0000313" key="8">
    <source>
        <dbReference type="EMBL" id="MCF2949610.1"/>
    </source>
</evidence>
<evidence type="ECO:0000313" key="9">
    <source>
        <dbReference type="Proteomes" id="UP001521137"/>
    </source>
</evidence>
<comment type="subcellular location">
    <subcellularLocation>
        <location evidence="1 4">Cell outer membrane</location>
    </subcellularLocation>
</comment>
<name>A0ABS9D9I4_9ALTE</name>
<dbReference type="PANTHER" id="PTHR40980:SF3">
    <property type="entry name" value="TONB-DEPENDENT RECEPTOR-LIKE BETA-BARREL DOMAIN-CONTAINING PROTEIN"/>
    <property type="match status" value="1"/>
</dbReference>
<feature type="signal peptide" evidence="5">
    <location>
        <begin position="1"/>
        <end position="20"/>
    </location>
</feature>
<keyword evidence="2 4" id="KW-0472">Membrane</keyword>
<dbReference type="InterPro" id="IPR036942">
    <property type="entry name" value="Beta-barrel_TonB_sf"/>
</dbReference>
<feature type="chain" id="PRO_5045445342" evidence="5">
    <location>
        <begin position="21"/>
        <end position="1018"/>
    </location>
</feature>
<dbReference type="Gene3D" id="2.170.130.10">
    <property type="entry name" value="TonB-dependent receptor, plug domain"/>
    <property type="match status" value="1"/>
</dbReference>
<dbReference type="Gene3D" id="2.40.170.20">
    <property type="entry name" value="TonB-dependent receptor, beta-barrel domain"/>
    <property type="match status" value="1"/>
</dbReference>
<proteinExistence type="inferred from homology"/>
<evidence type="ECO:0000259" key="6">
    <source>
        <dbReference type="Pfam" id="PF00593"/>
    </source>
</evidence>
<evidence type="ECO:0000256" key="2">
    <source>
        <dbReference type="ARBA" id="ARBA00023136"/>
    </source>
</evidence>
<dbReference type="EMBL" id="JAKGAS010000009">
    <property type="protein sequence ID" value="MCF2949610.1"/>
    <property type="molecule type" value="Genomic_DNA"/>
</dbReference>
<dbReference type="NCBIfam" id="TIGR01782">
    <property type="entry name" value="TonB-Xanth-Caul"/>
    <property type="match status" value="1"/>
</dbReference>
<evidence type="ECO:0000256" key="4">
    <source>
        <dbReference type="RuleBase" id="RU003357"/>
    </source>
</evidence>
<evidence type="ECO:0000256" key="1">
    <source>
        <dbReference type="ARBA" id="ARBA00004442"/>
    </source>
</evidence>
<dbReference type="InterPro" id="IPR012910">
    <property type="entry name" value="Plug_dom"/>
</dbReference>
<dbReference type="InterPro" id="IPR010104">
    <property type="entry name" value="TonB_rcpt_bac"/>
</dbReference>
<dbReference type="InterPro" id="IPR000531">
    <property type="entry name" value="Beta-barrel_TonB"/>
</dbReference>
<sequence length="1018" mass="112368">MFKKSILAAAIISCTSQAYAQQNTNQDTDELEIISVTGQRQSLADALELKREDTTIGDSIVLDEAGKVPSTSLLEILQRVPGVTMNRVRAGAEGSPDGFSFEGSGAQVRGLTKTKTLVNGHAVYSANGGNGLSWNDIGPELLKTVTVYKASRADLVEGGVAGTVNLETKMPFDYEGFHGSLSATADYGDFSDALTPALSGLISDRFDTDIGEIGVLVDLAYSKIESFDSNLINPPYYANNYNGNRVYVPSGVRQTHDEFSRIRKGYYAAVQWKPLDNLEVHHTTFASEKASNRHSLIMTNETNGQVGIFDGAEFDNNNVFVRGAIGSNNLTSGLAVSSERSYRPAFGKTSDHVTGFKYIEDNWELSGSYQFTNARAHFGKYGIGSSVTNGNNIIQTNIDVSGDRQIIDFNGQELSTAPEDTGFSKFTWLNSRTDSKTHAAHIDAIIHIDGDFFKQVKFGARTENRNEADSFIGSWWSATGRDWNGVPRGDVGSATDGDFYHEEFSDFFKGDIPSLGSVWLGTPELNQNDNFNRFIDTYASCGPNLHYQCSDPEASTALYEDRTLNNTPEWYETFYKSRNAYFMVGFEQDGNSAFTTFSGNFGLRYVKYDVESIGNFTFVDESRYYANQADADASLAAMGGIEGALAWQEANEGIQPPLTRESVGYSIDRRGSFSNDYILPSFNIKFEPADDWVARYAFTKTLTAPNSSQIRARGNASVQTTVNPINEQLDLQYPEDDISVPSVFAGYANSSGNPFLEPEIALNHDFSLEWYPKEGSSVSLSLFHKTVENYITFNNFSGPASGFFSEEDLPQSKIADENVDDSVFLDGNISSRTNFNADEDTIISGFELAGRTYFDQLDGWMSGFGIDANVTYINNDAPDAFALDINGDKLVVPVIGLSEWTYSSTLLYDLDSISARIAYNWRDDYLTTTNDGSSTRVYQDPFSGDDIQIGLPVYAKASGRLDASISYKLSDNMNVKLNVQNLTDEDQVTQMEILDDVFVKRAVFVTDRRYSLHFSMTF</sequence>
<organism evidence="8 9">
    <name type="scientific">Paraglaciecola algarum</name>
    <dbReference type="NCBI Taxonomy" id="3050085"/>
    <lineage>
        <taxon>Bacteria</taxon>
        <taxon>Pseudomonadati</taxon>
        <taxon>Pseudomonadota</taxon>
        <taxon>Gammaproteobacteria</taxon>
        <taxon>Alteromonadales</taxon>
        <taxon>Alteromonadaceae</taxon>
        <taxon>Paraglaciecola</taxon>
    </lineage>
</organism>
<keyword evidence="9" id="KW-1185">Reference proteome</keyword>